<evidence type="ECO:0000313" key="18">
    <source>
        <dbReference type="Proteomes" id="UP000067523"/>
    </source>
</evidence>
<keyword evidence="7 12" id="KW-0863">Zinc-finger</keyword>
<comment type="similarity">
    <text evidence="12 13">Belongs to the DnaG primase family.</text>
</comment>
<dbReference type="SUPFAM" id="SSF57783">
    <property type="entry name" value="Zinc beta-ribbon"/>
    <property type="match status" value="1"/>
</dbReference>
<keyword evidence="5 12" id="KW-0235">DNA replication</keyword>
<dbReference type="RefSeq" id="WP_208927703.1">
    <property type="nucleotide sequence ID" value="NZ_CP013655.1"/>
</dbReference>
<dbReference type="PANTHER" id="PTHR30313">
    <property type="entry name" value="DNA PRIMASE"/>
    <property type="match status" value="1"/>
</dbReference>
<dbReference type="PANTHER" id="PTHR30313:SF2">
    <property type="entry name" value="DNA PRIMASE"/>
    <property type="match status" value="1"/>
</dbReference>
<dbReference type="Gene3D" id="3.40.1360.10">
    <property type="match status" value="1"/>
</dbReference>
<dbReference type="KEGG" id="erx:ATZ35_13445"/>
<comment type="function">
    <text evidence="12 13">RNA polymerase that catalyzes the synthesis of short RNA molecules used as primers for DNA polymerase during DNA replication.</text>
</comment>
<organism evidence="17 18">
    <name type="scientific">Enterococcus rotai</name>
    <dbReference type="NCBI Taxonomy" id="118060"/>
    <lineage>
        <taxon>Bacteria</taxon>
        <taxon>Bacillati</taxon>
        <taxon>Bacillota</taxon>
        <taxon>Bacilli</taxon>
        <taxon>Lactobacillales</taxon>
        <taxon>Enterococcaceae</taxon>
        <taxon>Enterococcus</taxon>
    </lineage>
</organism>
<keyword evidence="11 12" id="KW-0804">Transcription</keyword>
<dbReference type="InterPro" id="IPR034151">
    <property type="entry name" value="TOPRIM_DnaG_bac"/>
</dbReference>
<dbReference type="Gene3D" id="3.90.580.10">
    <property type="entry name" value="Zinc finger, CHC2-type domain"/>
    <property type="match status" value="1"/>
</dbReference>
<dbReference type="AlphaFoldDB" id="A0A0U2XHJ9"/>
<comment type="domain">
    <text evidence="12">Contains an N-terminal zinc-binding domain, a central core domain that contains the primase activity, and a C-terminal DnaB-binding domain.</text>
</comment>
<evidence type="ECO:0000256" key="9">
    <source>
        <dbReference type="ARBA" id="ARBA00022842"/>
    </source>
</evidence>
<evidence type="ECO:0000256" key="6">
    <source>
        <dbReference type="ARBA" id="ARBA00022723"/>
    </source>
</evidence>
<dbReference type="SMART" id="SM00493">
    <property type="entry name" value="TOPRIM"/>
    <property type="match status" value="1"/>
</dbReference>
<dbReference type="InterPro" id="IPR002694">
    <property type="entry name" value="Znf_CHC2"/>
</dbReference>
<dbReference type="Gene3D" id="3.90.980.10">
    <property type="entry name" value="DNA primase, catalytic core, N-terminal domain"/>
    <property type="match status" value="1"/>
</dbReference>
<dbReference type="PIRSF" id="PIRSF002811">
    <property type="entry name" value="DnaG"/>
    <property type="match status" value="1"/>
</dbReference>
<dbReference type="Proteomes" id="UP000067523">
    <property type="component" value="Chromosome"/>
</dbReference>
<evidence type="ECO:0000256" key="15">
    <source>
        <dbReference type="SAM" id="MobiDB-lite"/>
    </source>
</evidence>
<dbReference type="GO" id="GO:0008270">
    <property type="term" value="F:zinc ion binding"/>
    <property type="evidence" value="ECO:0007669"/>
    <property type="project" value="UniProtKB-UniRule"/>
</dbReference>
<dbReference type="SUPFAM" id="SSF56731">
    <property type="entry name" value="DNA primase core"/>
    <property type="match status" value="1"/>
</dbReference>
<keyword evidence="9" id="KW-0460">Magnesium</keyword>
<dbReference type="InterPro" id="IPR016136">
    <property type="entry name" value="DNA_helicase_N/primase_C"/>
</dbReference>
<dbReference type="InterPro" id="IPR013264">
    <property type="entry name" value="DNAG_N"/>
</dbReference>
<dbReference type="Pfam" id="PF10410">
    <property type="entry name" value="DnaB_bind"/>
    <property type="match status" value="1"/>
</dbReference>
<evidence type="ECO:0000256" key="14">
    <source>
        <dbReference type="PIRSR" id="PIRSR002811-1"/>
    </source>
</evidence>
<dbReference type="Pfam" id="PF08275">
    <property type="entry name" value="DNAG_N"/>
    <property type="match status" value="1"/>
</dbReference>
<evidence type="ECO:0000256" key="10">
    <source>
        <dbReference type="ARBA" id="ARBA00023125"/>
    </source>
</evidence>
<reference evidence="18" key="1">
    <citation type="submission" date="2015-12" db="EMBL/GenBank/DDBJ databases">
        <authorList>
            <person name="Lauer A."/>
            <person name="Humrighouse B."/>
            <person name="Loparev V."/>
            <person name="Shewmaker P.L."/>
            <person name="Whitney A.M."/>
            <person name="McLaughlin R.W."/>
        </authorList>
    </citation>
    <scope>NUCLEOTIDE SEQUENCE [LARGE SCALE GENOMIC DNA]</scope>
    <source>
        <strain evidence="18">LMG 26678</strain>
    </source>
</reference>
<comment type="catalytic activity">
    <reaction evidence="12">
        <text>ssDNA + n NTP = ssDNA/pppN(pN)n-1 hybrid + (n-1) diphosphate.</text>
        <dbReference type="EC" id="2.7.7.101"/>
    </reaction>
</comment>
<dbReference type="EMBL" id="CP013655">
    <property type="protein sequence ID" value="ALS38113.1"/>
    <property type="molecule type" value="Genomic_DNA"/>
</dbReference>
<keyword evidence="1 12" id="KW-0240">DNA-directed RNA polymerase</keyword>
<evidence type="ECO:0000256" key="3">
    <source>
        <dbReference type="ARBA" id="ARBA00022679"/>
    </source>
</evidence>
<keyword evidence="3 12" id="KW-0808">Transferase</keyword>
<dbReference type="GO" id="GO:0005737">
    <property type="term" value="C:cytoplasm"/>
    <property type="evidence" value="ECO:0007669"/>
    <property type="project" value="TreeGrafter"/>
</dbReference>
<dbReference type="InterPro" id="IPR037068">
    <property type="entry name" value="DNA_primase_core_N_sf"/>
</dbReference>
<dbReference type="InterPro" id="IPR036977">
    <property type="entry name" value="DNA_primase_Znf_CHC2"/>
</dbReference>
<keyword evidence="2 12" id="KW-0639">Primosome</keyword>
<dbReference type="GO" id="GO:0006269">
    <property type="term" value="P:DNA replication, synthesis of primer"/>
    <property type="evidence" value="ECO:0007669"/>
    <property type="project" value="UniProtKB-UniRule"/>
</dbReference>
<dbReference type="GO" id="GO:1990077">
    <property type="term" value="C:primosome complex"/>
    <property type="evidence" value="ECO:0007669"/>
    <property type="project" value="UniProtKB-KW"/>
</dbReference>
<dbReference type="Gene3D" id="1.10.860.10">
    <property type="entry name" value="DNAb Helicase, Chain A"/>
    <property type="match status" value="1"/>
</dbReference>
<protein>
    <recommendedName>
        <fullName evidence="12 13">DNA primase</fullName>
        <ecNumber evidence="12">2.7.7.101</ecNumber>
    </recommendedName>
</protein>
<evidence type="ECO:0000256" key="4">
    <source>
        <dbReference type="ARBA" id="ARBA00022695"/>
    </source>
</evidence>
<evidence type="ECO:0000259" key="16">
    <source>
        <dbReference type="PROSITE" id="PS50880"/>
    </source>
</evidence>
<evidence type="ECO:0000256" key="12">
    <source>
        <dbReference type="HAMAP-Rule" id="MF_00974"/>
    </source>
</evidence>
<comment type="cofactor">
    <cofactor evidence="12 13 14">
        <name>Zn(2+)</name>
        <dbReference type="ChEBI" id="CHEBI:29105"/>
    </cofactor>
    <text evidence="12 13 14">Binds 1 zinc ion per monomer.</text>
</comment>
<dbReference type="NCBIfam" id="TIGR01391">
    <property type="entry name" value="dnaG"/>
    <property type="match status" value="1"/>
</dbReference>
<name>A0A0U2XHJ9_9ENTE</name>
<evidence type="ECO:0000256" key="7">
    <source>
        <dbReference type="ARBA" id="ARBA00022771"/>
    </source>
</evidence>
<dbReference type="GO" id="GO:0003677">
    <property type="term" value="F:DNA binding"/>
    <property type="evidence" value="ECO:0007669"/>
    <property type="project" value="UniProtKB-KW"/>
</dbReference>
<dbReference type="GO" id="GO:0003899">
    <property type="term" value="F:DNA-directed RNA polymerase activity"/>
    <property type="evidence" value="ECO:0007669"/>
    <property type="project" value="UniProtKB-UniRule"/>
</dbReference>
<feature type="domain" description="Toprim" evidence="16">
    <location>
        <begin position="268"/>
        <end position="350"/>
    </location>
</feature>
<sequence>MAQRIPQEVIEEVRQRTNIVDVVGQYVQLKKSGKNYMGLCPFHEERSPSFSVAEDKQIFHCFGCGKGGTVFNFLQEIEGISFPESVRRVAELEQIPVNIDWVNTTDSDTAENIHNRKLIELHKKAADLYHHVLMNTQIGEPALNYLLERGLTKELIETFKIGFAPQKRDFLSQVFQNETVAEQLSKESGLFIQRDNGEFLDRFYQRVMFPINDDRGNVIAFSGRLLKTEDFPGDDMPKYLNSPETVLFNKRDTLFNFDKARKEIRKENTVFLFEGFMDVIAAWQAGITSGVASMGTSLTNEQIRKLERVAKELVVCYDGDTAGVEATNRAISLLSEHSRFQLSIVSIPEKLDPDEYLRKYGNDSFRELALHGRETVFSFKMQYHRLTRNMNNEKEQLDYVNDLLQELMLVQSPLERDRYLNQLAQEFQLSFHSLEEQLKQLETKQRSTKRRERQQQNVPPPQTYEIDDMLEPPEMLEEMSTPSVQNKLPLTKVEKAERTLLYRLMNEQSIRNQLIQLPEFSFAHDQYQELYLLLDSYMSIHSDFQLADFIDYLKEETIKKLAIDISLQTISEESSEREITDVIRVIENSSLEDQIAEKQLQKKEAERLGNKQLVDELSIEVIGLVRQLQKSRIVSQK</sequence>
<dbReference type="Pfam" id="PF01807">
    <property type="entry name" value="Zn_ribbon_DnaG"/>
    <property type="match status" value="1"/>
</dbReference>
<evidence type="ECO:0000256" key="1">
    <source>
        <dbReference type="ARBA" id="ARBA00022478"/>
    </source>
</evidence>
<dbReference type="Pfam" id="PF13155">
    <property type="entry name" value="Toprim_2"/>
    <property type="match status" value="1"/>
</dbReference>
<keyword evidence="6 12" id="KW-0479">Metal-binding</keyword>
<keyword evidence="10 12" id="KW-0238">DNA-binding</keyword>
<dbReference type="GO" id="GO:0000428">
    <property type="term" value="C:DNA-directed RNA polymerase complex"/>
    <property type="evidence" value="ECO:0007669"/>
    <property type="project" value="UniProtKB-KW"/>
</dbReference>
<accession>A0A0U2XHJ9</accession>
<evidence type="ECO:0000256" key="11">
    <source>
        <dbReference type="ARBA" id="ARBA00023163"/>
    </source>
</evidence>
<evidence type="ECO:0000256" key="8">
    <source>
        <dbReference type="ARBA" id="ARBA00022833"/>
    </source>
</evidence>
<dbReference type="FunFam" id="3.90.580.10:FF:000001">
    <property type="entry name" value="DNA primase"/>
    <property type="match status" value="1"/>
</dbReference>
<feature type="zinc finger region" description="CHC2-type" evidence="12 14">
    <location>
        <begin position="40"/>
        <end position="64"/>
    </location>
</feature>
<keyword evidence="18" id="KW-1185">Reference proteome</keyword>
<gene>
    <name evidence="12" type="primary">dnaG</name>
    <name evidence="17" type="ORF">ATZ35_13445</name>
</gene>
<dbReference type="InterPro" id="IPR006171">
    <property type="entry name" value="TOPRIM_dom"/>
</dbReference>
<keyword evidence="8 12" id="KW-0862">Zinc</keyword>
<evidence type="ECO:0000256" key="5">
    <source>
        <dbReference type="ARBA" id="ARBA00022705"/>
    </source>
</evidence>
<dbReference type="STRING" id="118060.ATZ35_13445"/>
<dbReference type="InterPro" id="IPR050219">
    <property type="entry name" value="DnaG_primase"/>
</dbReference>
<dbReference type="FunFam" id="3.90.980.10:FF:000001">
    <property type="entry name" value="DNA primase"/>
    <property type="match status" value="1"/>
</dbReference>
<dbReference type="EC" id="2.7.7.101" evidence="12"/>
<evidence type="ECO:0000256" key="13">
    <source>
        <dbReference type="PIRNR" id="PIRNR002811"/>
    </source>
</evidence>
<dbReference type="InterPro" id="IPR019475">
    <property type="entry name" value="DNA_primase_DnaB-bd"/>
</dbReference>
<dbReference type="SMART" id="SM00400">
    <property type="entry name" value="ZnF_CHCC"/>
    <property type="match status" value="1"/>
</dbReference>
<dbReference type="InterPro" id="IPR006295">
    <property type="entry name" value="DNA_primase_DnaG"/>
</dbReference>
<comment type="subunit">
    <text evidence="12">Monomer. Interacts with DnaB.</text>
</comment>
<dbReference type="HAMAP" id="MF_00974">
    <property type="entry name" value="DNA_primase_DnaG"/>
    <property type="match status" value="1"/>
</dbReference>
<keyword evidence="4 12" id="KW-0548">Nucleotidyltransferase</keyword>
<dbReference type="CDD" id="cd03364">
    <property type="entry name" value="TOPRIM_DnaG_primases"/>
    <property type="match status" value="1"/>
</dbReference>
<dbReference type="InterPro" id="IPR030846">
    <property type="entry name" value="DnaG_bac"/>
</dbReference>
<evidence type="ECO:0000256" key="2">
    <source>
        <dbReference type="ARBA" id="ARBA00022515"/>
    </source>
</evidence>
<evidence type="ECO:0000313" key="17">
    <source>
        <dbReference type="EMBL" id="ALS38113.1"/>
    </source>
</evidence>
<feature type="region of interest" description="Disordered" evidence="15">
    <location>
        <begin position="442"/>
        <end position="467"/>
    </location>
</feature>
<proteinExistence type="inferred from homology"/>
<dbReference type="PROSITE" id="PS50880">
    <property type="entry name" value="TOPRIM"/>
    <property type="match status" value="1"/>
</dbReference>